<dbReference type="Proteomes" id="UP000258309">
    <property type="component" value="Unassembled WGS sequence"/>
</dbReference>
<reference evidence="2 3" key="1">
    <citation type="submission" date="2018-05" db="EMBL/GenBank/DDBJ databases">
        <title>Draft genome sequence of Scytalidium lignicola DSM 105466, a ubiquitous saprotrophic fungus.</title>
        <authorList>
            <person name="Buettner E."/>
            <person name="Gebauer A.M."/>
            <person name="Hofrichter M."/>
            <person name="Liers C."/>
            <person name="Kellner H."/>
        </authorList>
    </citation>
    <scope>NUCLEOTIDE SEQUENCE [LARGE SCALE GENOMIC DNA]</scope>
    <source>
        <strain evidence="2 3">DSM 105466</strain>
    </source>
</reference>
<evidence type="ECO:0000256" key="1">
    <source>
        <dbReference type="SAM" id="MobiDB-lite"/>
    </source>
</evidence>
<dbReference type="OrthoDB" id="3563733at2759"/>
<keyword evidence="3" id="KW-1185">Reference proteome</keyword>
<dbReference type="AlphaFoldDB" id="A0A3E2HPY6"/>
<feature type="compositionally biased region" description="Low complexity" evidence="1">
    <location>
        <begin position="64"/>
        <end position="73"/>
    </location>
</feature>
<evidence type="ECO:0000313" key="2">
    <source>
        <dbReference type="EMBL" id="RFU35332.1"/>
    </source>
</evidence>
<proteinExistence type="predicted"/>
<dbReference type="OMA" id="ATPRVFK"/>
<accession>A0A3E2HPY6</accession>
<sequence>MAREGTRSATGHSRPRVFSVPETAPPTKRRTPANTKAKVGAKKATVEKGNKPAGITKVKKAASSKKAPAAKAKSASKKAESAVPGKKTVGTKKT</sequence>
<feature type="non-terminal residue" evidence="2">
    <location>
        <position position="94"/>
    </location>
</feature>
<feature type="non-terminal residue" evidence="2">
    <location>
        <position position="1"/>
    </location>
</feature>
<name>A0A3E2HPY6_SCYLI</name>
<organism evidence="2 3">
    <name type="scientific">Scytalidium lignicola</name>
    <name type="common">Hyphomycete</name>
    <dbReference type="NCBI Taxonomy" id="5539"/>
    <lineage>
        <taxon>Eukaryota</taxon>
        <taxon>Fungi</taxon>
        <taxon>Dikarya</taxon>
        <taxon>Ascomycota</taxon>
        <taxon>Pezizomycotina</taxon>
        <taxon>Leotiomycetes</taxon>
        <taxon>Leotiomycetes incertae sedis</taxon>
        <taxon>Scytalidium</taxon>
    </lineage>
</organism>
<dbReference type="EMBL" id="NCSJ02000009">
    <property type="protein sequence ID" value="RFU35332.1"/>
    <property type="molecule type" value="Genomic_DNA"/>
</dbReference>
<gene>
    <name evidence="2" type="ORF">B7463_g967</name>
</gene>
<feature type="region of interest" description="Disordered" evidence="1">
    <location>
        <begin position="1"/>
        <end position="94"/>
    </location>
</feature>
<protein>
    <submittedName>
        <fullName evidence="2">Uncharacterized protein</fullName>
    </submittedName>
</protein>
<comment type="caution">
    <text evidence="2">The sequence shown here is derived from an EMBL/GenBank/DDBJ whole genome shotgun (WGS) entry which is preliminary data.</text>
</comment>
<evidence type="ECO:0000313" key="3">
    <source>
        <dbReference type="Proteomes" id="UP000258309"/>
    </source>
</evidence>